<dbReference type="PANTHER" id="PTHR46586">
    <property type="entry name" value="ANKYRIN REPEAT-CONTAINING PROTEIN"/>
    <property type="match status" value="1"/>
</dbReference>
<sequence>MSNSASITQCTRCGSISFYNDDQGNKNCSECHMRFEGFLAQTTETVAAVIGAQVVRVKKTLNSATEIVKIIEKDNRYHILQLLLREQVSVLIKHYKFNRQLYQIVGDLWHSYLLSIRQVMEKVDDLKEQKQDDNNQAAAAATTTNNTDEDEDVQIDIAAIREKPSPILTLSIIYLALSWLKEPVTPSDLLNMLQEGHLMSTIPQITWDTNPAKWCNFIKIQNTAYDLSKYLNFTPRTNMKLLMVRFCTELELPKFILQLSYQLIQVLEIPYVIAQNHKDKDKKWQYYLDIHHCRVELSHYTEYLDGLVEKEMDTLNSEMVDDIFNNSYLEFPVPTSDQEIQEDIKFQFEKWMYHRISIIQGSDSLPKSNLWDVKDATKLPKTINRNAPKYYLHEFVNERYKSYLKQFRKYDNQNSDDEDEQHNDNNNNIYSHSDETSESMLSYNFESFFKQPTNDFLSYNNDNELDYRPCNKYSSYKGSKKTDYFADMKECLKRIKINKHIVVKVFDESIKRNDVQLLNYLYLFVKEKSSALLEVVMVNRIVLVAITSNSLECLVYLDQYRDRYNWDYLSVLAIVPEFGDLNMLIWMWKLAEADPLDNKYIQKAVQYGRLDMVQWILSNTKTRGDQLLNIAVSLGHMHIIRWLQENIENSSWQNEQLKTESVEIMLRVSGKNCNELLELIQWIHLNHSHAFSQEVMNESAAKGHLALVEWLHVNRGEGFTAAAMDKAATDGHLEVVQWLHANRTEGCSIAAMNRAASNGHVNVVRWLHANRTEGCSTLAMLYAAQNGSLETVQFLQENRTERTTLAMRSALERGHLEVAKYLQQHNHVSYQRCDIALLLAVINFQPFEITQWLVTNRHHDLFDLLDQAIEYAKHLNKTEIFNWLSEYQKQHQQLQQPDTENNQQQQQQQQ</sequence>
<name>D3BGZ1_HETP5</name>
<dbReference type="InterPro" id="IPR002110">
    <property type="entry name" value="Ankyrin_rpt"/>
</dbReference>
<dbReference type="Pfam" id="PF20644">
    <property type="entry name" value="Rrn7_cyclin_N"/>
    <property type="match status" value="1"/>
</dbReference>
<evidence type="ECO:0000313" key="3">
    <source>
        <dbReference type="EMBL" id="EFA79375.1"/>
    </source>
</evidence>
<feature type="domain" description="Rrn7/TAF1B N-terminal cyclin" evidence="2">
    <location>
        <begin position="80"/>
        <end position="197"/>
    </location>
</feature>
<evidence type="ECO:0000256" key="1">
    <source>
        <dbReference type="SAM" id="MobiDB-lite"/>
    </source>
</evidence>
<evidence type="ECO:0000313" key="4">
    <source>
        <dbReference type="Proteomes" id="UP000001396"/>
    </source>
</evidence>
<protein>
    <recommendedName>
        <fullName evidence="2">Rrn7/TAF1B N-terminal cyclin domain-containing protein</fullName>
    </recommendedName>
</protein>
<feature type="region of interest" description="Disordered" evidence="1">
    <location>
        <begin position="128"/>
        <end position="147"/>
    </location>
</feature>
<dbReference type="InParanoid" id="D3BGZ1"/>
<dbReference type="AlphaFoldDB" id="D3BGZ1"/>
<accession>D3BGZ1</accession>
<feature type="compositionally biased region" description="Low complexity" evidence="1">
    <location>
        <begin position="134"/>
        <end position="146"/>
    </location>
</feature>
<keyword evidence="4" id="KW-1185">Reference proteome</keyword>
<dbReference type="Gene3D" id="1.25.40.20">
    <property type="entry name" value="Ankyrin repeat-containing domain"/>
    <property type="match status" value="1"/>
</dbReference>
<comment type="caution">
    <text evidence="3">The sequence shown here is derived from an EMBL/GenBank/DDBJ whole genome shotgun (WGS) entry which is preliminary data.</text>
</comment>
<dbReference type="Pfam" id="PF13637">
    <property type="entry name" value="Ank_4"/>
    <property type="match status" value="1"/>
</dbReference>
<dbReference type="GeneID" id="31363274"/>
<dbReference type="PANTHER" id="PTHR46586:SF3">
    <property type="entry name" value="ANKYRIN REPEAT-CONTAINING PROTEIN"/>
    <property type="match status" value="1"/>
</dbReference>
<dbReference type="Proteomes" id="UP000001396">
    <property type="component" value="Unassembled WGS sequence"/>
</dbReference>
<dbReference type="InterPro" id="IPR036770">
    <property type="entry name" value="Ankyrin_rpt-contain_sf"/>
</dbReference>
<proteinExistence type="predicted"/>
<gene>
    <name evidence="3" type="ORF">PPL_07793</name>
</gene>
<dbReference type="RefSeq" id="XP_020431496.1">
    <property type="nucleotide sequence ID" value="XM_020578627.1"/>
</dbReference>
<feature type="region of interest" description="Disordered" evidence="1">
    <location>
        <begin position="412"/>
        <end position="433"/>
    </location>
</feature>
<dbReference type="SUPFAM" id="SSF48403">
    <property type="entry name" value="Ankyrin repeat"/>
    <property type="match status" value="1"/>
</dbReference>
<organism evidence="3 4">
    <name type="scientific">Heterostelium pallidum (strain ATCC 26659 / Pp 5 / PN500)</name>
    <name type="common">Cellular slime mold</name>
    <name type="synonym">Polysphondylium pallidum</name>
    <dbReference type="NCBI Taxonomy" id="670386"/>
    <lineage>
        <taxon>Eukaryota</taxon>
        <taxon>Amoebozoa</taxon>
        <taxon>Evosea</taxon>
        <taxon>Eumycetozoa</taxon>
        <taxon>Dictyostelia</taxon>
        <taxon>Acytosteliales</taxon>
        <taxon>Acytosteliaceae</taxon>
        <taxon>Heterostelium</taxon>
    </lineage>
</organism>
<dbReference type="InterPro" id="IPR048540">
    <property type="entry name" value="Rrn7_cyclin_N"/>
</dbReference>
<dbReference type="STRING" id="670386.D3BGZ1"/>
<dbReference type="InterPro" id="IPR052050">
    <property type="entry name" value="SecEffector_AnkRepeat"/>
</dbReference>
<evidence type="ECO:0000259" key="2">
    <source>
        <dbReference type="Pfam" id="PF20644"/>
    </source>
</evidence>
<dbReference type="EMBL" id="ADBJ01000035">
    <property type="protein sequence ID" value="EFA79375.1"/>
    <property type="molecule type" value="Genomic_DNA"/>
</dbReference>
<reference evidence="3 4" key="1">
    <citation type="journal article" date="2011" name="Genome Res.">
        <title>Phylogeny-wide analysis of social amoeba genomes highlights ancient origins for complex intercellular communication.</title>
        <authorList>
            <person name="Heidel A.J."/>
            <person name="Lawal H.M."/>
            <person name="Felder M."/>
            <person name="Schilde C."/>
            <person name="Helps N.R."/>
            <person name="Tunggal B."/>
            <person name="Rivero F."/>
            <person name="John U."/>
            <person name="Schleicher M."/>
            <person name="Eichinger L."/>
            <person name="Platzer M."/>
            <person name="Noegel A.A."/>
            <person name="Schaap P."/>
            <person name="Gloeckner G."/>
        </authorList>
    </citation>
    <scope>NUCLEOTIDE SEQUENCE [LARGE SCALE GENOMIC DNA]</scope>
    <source>
        <strain evidence="4">ATCC 26659 / Pp 5 / PN500</strain>
    </source>
</reference>